<dbReference type="EMBL" id="CP060636">
    <property type="protein sequence ID" value="QNM11936.1"/>
    <property type="molecule type" value="Genomic_DNA"/>
</dbReference>
<dbReference type="AlphaFoldDB" id="A0A7G9GMA4"/>
<protein>
    <submittedName>
        <fullName evidence="2">N-acetyltransferase</fullName>
    </submittedName>
</protein>
<proteinExistence type="predicted"/>
<name>A0A7G9GMA4_9FIRM</name>
<dbReference type="PANTHER" id="PTHR43072:SF8">
    <property type="entry name" value="ACYLTRANSFERASE FABY-RELATED"/>
    <property type="match status" value="1"/>
</dbReference>
<dbReference type="RefSeq" id="WP_117454777.1">
    <property type="nucleotide sequence ID" value="NZ_CP060636.1"/>
</dbReference>
<dbReference type="SUPFAM" id="SSF55729">
    <property type="entry name" value="Acyl-CoA N-acyltransferases (Nat)"/>
    <property type="match status" value="1"/>
</dbReference>
<evidence type="ECO:0000313" key="3">
    <source>
        <dbReference type="Proteomes" id="UP000515856"/>
    </source>
</evidence>
<keyword evidence="3" id="KW-1185">Reference proteome</keyword>
<keyword evidence="2" id="KW-0808">Transferase</keyword>
<dbReference type="InterPro" id="IPR000182">
    <property type="entry name" value="GNAT_dom"/>
</dbReference>
<dbReference type="KEGG" id="ehn:H9Q80_17080"/>
<organism evidence="2 3">
    <name type="scientific">[Eubacterium] hominis</name>
    <dbReference type="NCBI Taxonomy" id="2764325"/>
    <lineage>
        <taxon>Bacteria</taxon>
        <taxon>Bacillati</taxon>
        <taxon>Bacillota</taxon>
        <taxon>Erysipelotrichia</taxon>
        <taxon>Erysipelotrichales</taxon>
        <taxon>Erysipelotrichaceae</taxon>
        <taxon>Amedibacillus</taxon>
    </lineage>
</organism>
<gene>
    <name evidence="2" type="ORF">H9Q80_17080</name>
</gene>
<accession>A0A7G9GMA4</accession>
<evidence type="ECO:0000313" key="2">
    <source>
        <dbReference type="EMBL" id="QNM11936.1"/>
    </source>
</evidence>
<dbReference type="PANTHER" id="PTHR43072">
    <property type="entry name" value="N-ACETYLTRANSFERASE"/>
    <property type="match status" value="1"/>
</dbReference>
<dbReference type="GO" id="GO:0016747">
    <property type="term" value="F:acyltransferase activity, transferring groups other than amino-acyl groups"/>
    <property type="evidence" value="ECO:0007669"/>
    <property type="project" value="InterPro"/>
</dbReference>
<sequence length="190" mass="22447">MNIRFAKIEDAQAILDIYAYYVKQTQITFEYDVPSLQEFQTRMSDIMKDYPYLVLEEDGHIIGYAYAHRMFQRKAYDWDVELSQYFHKEYTSKGYGSILFQAMIDILKLQGIKNAYSLITLPNEKSEGMHQKYGFEKCGVYHKTGYKHGRWLDVGVYEKNLLPYDDPSPVISIQNLNRIQLEKMLSAYQK</sequence>
<dbReference type="Pfam" id="PF13420">
    <property type="entry name" value="Acetyltransf_4"/>
    <property type="match status" value="1"/>
</dbReference>
<reference evidence="2 3" key="1">
    <citation type="submission" date="2020-08" db="EMBL/GenBank/DDBJ databases">
        <authorList>
            <person name="Liu C."/>
            <person name="Sun Q."/>
        </authorList>
    </citation>
    <scope>NUCLEOTIDE SEQUENCE [LARGE SCALE GENOMIC DNA]</scope>
    <source>
        <strain evidence="2 3">NSJ-61</strain>
    </source>
</reference>
<dbReference type="Proteomes" id="UP000515856">
    <property type="component" value="Chromosome"/>
</dbReference>
<dbReference type="InterPro" id="IPR016181">
    <property type="entry name" value="Acyl_CoA_acyltransferase"/>
</dbReference>
<dbReference type="Gene3D" id="3.40.630.30">
    <property type="match status" value="1"/>
</dbReference>
<feature type="domain" description="N-acetyltransferase" evidence="1">
    <location>
        <begin position="1"/>
        <end position="163"/>
    </location>
</feature>
<dbReference type="CDD" id="cd04301">
    <property type="entry name" value="NAT_SF"/>
    <property type="match status" value="1"/>
</dbReference>
<evidence type="ECO:0000259" key="1">
    <source>
        <dbReference type="PROSITE" id="PS51186"/>
    </source>
</evidence>
<dbReference type="PROSITE" id="PS51186">
    <property type="entry name" value="GNAT"/>
    <property type="match status" value="1"/>
</dbReference>